<organism evidence="6 7">
    <name type="scientific">Streptomyces tsukubensis (strain DSM 42081 / NBRC 108919 / NRRL 18488 / 9993)</name>
    <dbReference type="NCBI Taxonomy" id="1114943"/>
    <lineage>
        <taxon>Bacteria</taxon>
        <taxon>Bacillati</taxon>
        <taxon>Actinomycetota</taxon>
        <taxon>Actinomycetes</taxon>
        <taxon>Kitasatosporales</taxon>
        <taxon>Streptomycetaceae</taxon>
        <taxon>Streptomyces</taxon>
    </lineage>
</organism>
<dbReference type="RefSeq" id="WP_006349332.1">
    <property type="nucleotide sequence ID" value="NZ_CP029159.1"/>
</dbReference>
<evidence type="ECO:0000313" key="7">
    <source>
        <dbReference type="Proteomes" id="UP000005940"/>
    </source>
</evidence>
<reference evidence="6 7" key="1">
    <citation type="journal article" date="2012" name="J. Bacteriol.">
        <title>Draft genome of Streptomyces tsukubaensis NRRL 18488, the producer of the clinically important immunosuppressant tacrolimus (FK506).</title>
        <authorList>
            <person name="Barreiro C."/>
            <person name="Prieto C."/>
            <person name="Sola-Landa A."/>
            <person name="Solera E."/>
            <person name="Martinez-Castro M."/>
            <person name="Perez-Redondo R."/>
            <person name="Garcia-Estrada C."/>
            <person name="Aparicio J.F."/>
            <person name="Fernandez-Martinez L.T."/>
            <person name="Santos-Aberturas J."/>
            <person name="Salehi-Najafabadi Z."/>
            <person name="Rodriguez-Garcia A."/>
            <person name="Tauch A."/>
            <person name="Martin J.F."/>
        </authorList>
    </citation>
    <scope>NUCLEOTIDE SEQUENCE [LARGE SCALE GENOMIC DNA]</scope>
    <source>
        <strain evidence="7">DSM 42081 / NBRC 108919 / NRRL 18488 / 9993</strain>
    </source>
</reference>
<proteinExistence type="predicted"/>
<dbReference type="PANTHER" id="PTHR12526">
    <property type="entry name" value="GLYCOSYLTRANSFERASE"/>
    <property type="match status" value="1"/>
</dbReference>
<keyword evidence="3 6" id="KW-0808">Transferase</keyword>
<dbReference type="Pfam" id="PF13579">
    <property type="entry name" value="Glyco_trans_4_4"/>
    <property type="match status" value="1"/>
</dbReference>
<keyword evidence="7" id="KW-1185">Reference proteome</keyword>
<evidence type="ECO:0000256" key="2">
    <source>
        <dbReference type="ARBA" id="ARBA00022676"/>
    </source>
</evidence>
<sequence>MSTSGTRPKLAVIVANGITGDSRVQKTALAAAGAGWDVTLIGRGTTKKPEHSWFGPVKVVRLPVANRMERRVTAKTGRGGLRARVTQWGISDGAALAQLRDAHRAWVREQTTRIGYLGDSSVAEVTAAGMKAWVHARRSAHQFRVRAYRWEQRRKSAEPRGNWREDWPALLDLDLAFGPFIEELAPDVIHANDITMIHTAARAAARLRARGLTCRWLYDSHEYVAGIDWPKPAMRTAFPAVEAEFIGKADAVVTVSPELAEMLRADHKLPKTPAVVRNAPIRGVVGEAAGRVSVRAACGLDEDVPLMVYAGWIAPDRGVATAVEALVHLPDHHLALVSGRVTAGLTELQKQATELGVRHRVHVVPYVPQHEVPDYLSSADLGLTPFHRIPNVENSLPTKAAEYLHARLPIITSDIKSMSEFVRTHGVGEVFTAEDVDSFVAAVKRATADRELLRKNINDALLTEHSWEHQSQVLLDLYTEISGKKPGAPDEGPVWNAEERRVAGPKAAVVEQLDRDWRPLSATPIKLGLAPANFAGQLAAYATAITKERDDVSAEVVKHRAANQKHDYPADVYIDLVALRNLDVRLELVQRTVRRYTHLIADAFRPVFGGLNGNSIEGDLAALRHHGIKVALLAHGSEVRNPEMHRERNPYSLFLDAPDGYEEELTRLATQNRRIAETADLPVFVTTPDLLLDLPMATWTPLVVDVKAWASDRPVMERKRPKVLHAPSARWSKGTDRILPLLEDLDSRGIIEFQLAEGVSWSTVRSMMMDADIVIDQFAIGTYGTFACEGMAAGRPVIAYLDQESLDACGVVPPIVNATPQTLGAELERLLDDREATAQIGRDSAAFAREYHDGTATVAALSSFLTPR</sequence>
<dbReference type="Proteomes" id="UP000005940">
    <property type="component" value="Chromosome"/>
</dbReference>
<evidence type="ECO:0000256" key="3">
    <source>
        <dbReference type="ARBA" id="ARBA00022679"/>
    </source>
</evidence>
<gene>
    <name evidence="6" type="ORF">STSU_024525</name>
</gene>
<protein>
    <recommendedName>
        <fullName evidence="1">D-inositol 3-phosphate glycosyltransferase</fullName>
    </recommendedName>
</protein>
<feature type="domain" description="Glycosyltransferase subfamily 4-like N-terminal" evidence="5">
    <location>
        <begin position="140"/>
        <end position="276"/>
    </location>
</feature>
<evidence type="ECO:0000313" key="6">
    <source>
        <dbReference type="EMBL" id="QKM69841.1"/>
    </source>
</evidence>
<evidence type="ECO:0000256" key="1">
    <source>
        <dbReference type="ARBA" id="ARBA00021292"/>
    </source>
</evidence>
<dbReference type="AlphaFoldDB" id="I2MY54"/>
<accession>I2MY54</accession>
<dbReference type="Pfam" id="PF00534">
    <property type="entry name" value="Glycos_transf_1"/>
    <property type="match status" value="1"/>
</dbReference>
<name>I2MY54_STRT9</name>
<evidence type="ECO:0000259" key="5">
    <source>
        <dbReference type="Pfam" id="PF13579"/>
    </source>
</evidence>
<keyword evidence="2" id="KW-0328">Glycosyltransferase</keyword>
<evidence type="ECO:0000259" key="4">
    <source>
        <dbReference type="Pfam" id="PF00534"/>
    </source>
</evidence>
<dbReference type="EMBL" id="CP029159">
    <property type="protein sequence ID" value="QKM69841.1"/>
    <property type="molecule type" value="Genomic_DNA"/>
</dbReference>
<dbReference type="Gene3D" id="3.40.50.2000">
    <property type="entry name" value="Glycogen Phosphorylase B"/>
    <property type="match status" value="2"/>
</dbReference>
<feature type="domain" description="Glycosyl transferase family 1" evidence="4">
    <location>
        <begin position="298"/>
        <end position="457"/>
    </location>
</feature>
<dbReference type="CDD" id="cd03801">
    <property type="entry name" value="GT4_PimA-like"/>
    <property type="match status" value="1"/>
</dbReference>
<dbReference type="SUPFAM" id="SSF53756">
    <property type="entry name" value="UDP-Glycosyltransferase/glycogen phosphorylase"/>
    <property type="match status" value="2"/>
</dbReference>
<dbReference type="InterPro" id="IPR028098">
    <property type="entry name" value="Glyco_trans_4-like_N"/>
</dbReference>
<dbReference type="InterPro" id="IPR001296">
    <property type="entry name" value="Glyco_trans_1"/>
</dbReference>
<dbReference type="GO" id="GO:0016757">
    <property type="term" value="F:glycosyltransferase activity"/>
    <property type="evidence" value="ECO:0007669"/>
    <property type="project" value="UniProtKB-KW"/>
</dbReference>